<keyword evidence="3" id="KW-1185">Reference proteome</keyword>
<dbReference type="Proteomes" id="UP000187203">
    <property type="component" value="Unassembled WGS sequence"/>
</dbReference>
<reference evidence="3" key="1">
    <citation type="submission" date="2013-09" db="EMBL/GenBank/DDBJ databases">
        <title>Corchorus olitorius genome sequencing.</title>
        <authorList>
            <person name="Alam M."/>
            <person name="Haque M.S."/>
            <person name="Islam M.S."/>
            <person name="Emdad E.M."/>
            <person name="Islam M.M."/>
            <person name="Ahmed B."/>
            <person name="Halim A."/>
            <person name="Hossen Q.M.M."/>
            <person name="Hossain M.Z."/>
            <person name="Ahmed R."/>
            <person name="Khan M.M."/>
            <person name="Islam R."/>
            <person name="Rashid M.M."/>
            <person name="Khan S.A."/>
            <person name="Rahman M.S."/>
            <person name="Alam M."/>
            <person name="Yahiya A.S."/>
            <person name="Khan M.S."/>
            <person name="Azam M.S."/>
            <person name="Haque T."/>
            <person name="Lashkar M.Z.H."/>
            <person name="Akhand A.I."/>
            <person name="Morshed G."/>
            <person name="Roy S."/>
            <person name="Uddin K.S."/>
            <person name="Rabeya T."/>
            <person name="Hossain A.S."/>
            <person name="Chowdhury A."/>
            <person name="Snigdha A.R."/>
            <person name="Mortoza M.S."/>
            <person name="Matin S.A."/>
            <person name="Hoque S.M.E."/>
            <person name="Islam M.K."/>
            <person name="Roy D.K."/>
            <person name="Haider R."/>
            <person name="Moosa M.M."/>
            <person name="Elias S.M."/>
            <person name="Hasan A.M."/>
            <person name="Jahan S."/>
            <person name="Shafiuddin M."/>
            <person name="Mahmood N."/>
            <person name="Shommy N.S."/>
        </authorList>
    </citation>
    <scope>NUCLEOTIDE SEQUENCE [LARGE SCALE GENOMIC DNA]</scope>
    <source>
        <strain evidence="3">cv. O-4</strain>
    </source>
</reference>
<organism evidence="2 3">
    <name type="scientific">Corchorus olitorius</name>
    <dbReference type="NCBI Taxonomy" id="93759"/>
    <lineage>
        <taxon>Eukaryota</taxon>
        <taxon>Viridiplantae</taxon>
        <taxon>Streptophyta</taxon>
        <taxon>Embryophyta</taxon>
        <taxon>Tracheophyta</taxon>
        <taxon>Spermatophyta</taxon>
        <taxon>Magnoliopsida</taxon>
        <taxon>eudicotyledons</taxon>
        <taxon>Gunneridae</taxon>
        <taxon>Pentapetalae</taxon>
        <taxon>rosids</taxon>
        <taxon>malvids</taxon>
        <taxon>Malvales</taxon>
        <taxon>Malvaceae</taxon>
        <taxon>Grewioideae</taxon>
        <taxon>Apeibeae</taxon>
        <taxon>Corchorus</taxon>
    </lineage>
</organism>
<dbReference type="GO" id="GO:0004601">
    <property type="term" value="F:peroxidase activity"/>
    <property type="evidence" value="ECO:0007669"/>
    <property type="project" value="UniProtKB-KW"/>
</dbReference>
<feature type="transmembrane region" description="Helical" evidence="1">
    <location>
        <begin position="44"/>
        <end position="67"/>
    </location>
</feature>
<accession>A0A1R3G329</accession>
<evidence type="ECO:0000313" key="3">
    <source>
        <dbReference type="Proteomes" id="UP000187203"/>
    </source>
</evidence>
<name>A0A1R3G329_9ROSI</name>
<protein>
    <submittedName>
        <fullName evidence="2">Peroxidase</fullName>
    </submittedName>
</protein>
<dbReference type="AlphaFoldDB" id="A0A1R3G329"/>
<evidence type="ECO:0000313" key="2">
    <source>
        <dbReference type="EMBL" id="OMO52498.1"/>
    </source>
</evidence>
<gene>
    <name evidence="2" type="ORF">COLO4_37149</name>
</gene>
<comment type="caution">
    <text evidence="2">The sequence shown here is derived from an EMBL/GenBank/DDBJ whole genome shotgun (WGS) entry which is preliminary data.</text>
</comment>
<keyword evidence="1" id="KW-1133">Transmembrane helix</keyword>
<keyword evidence="2" id="KW-0575">Peroxidase</keyword>
<sequence length="96" mass="11014">MGSADTHGFVGDKVRAPDTNCRRVFLIINRRYFEFNFEFHPTRIIAFAMDFVLFSKILVAFALFNYFPGGIRDDGIALGDKIVICEKTINHLVLLR</sequence>
<keyword evidence="1" id="KW-0812">Transmembrane</keyword>
<evidence type="ECO:0000256" key="1">
    <source>
        <dbReference type="SAM" id="Phobius"/>
    </source>
</evidence>
<keyword evidence="2" id="KW-0560">Oxidoreductase</keyword>
<dbReference type="EMBL" id="AWUE01023850">
    <property type="protein sequence ID" value="OMO52498.1"/>
    <property type="molecule type" value="Genomic_DNA"/>
</dbReference>
<keyword evidence="1" id="KW-0472">Membrane</keyword>
<proteinExistence type="predicted"/>